<proteinExistence type="predicted"/>
<comment type="caution">
    <text evidence="3">The sequence shown here is derived from an EMBL/GenBank/DDBJ whole genome shotgun (WGS) entry which is preliminary data.</text>
</comment>
<keyword evidence="4" id="KW-1185">Reference proteome</keyword>
<feature type="domain" description="Peptidase M16 N-terminal" evidence="1">
    <location>
        <begin position="63"/>
        <end position="175"/>
    </location>
</feature>
<dbReference type="Proteomes" id="UP000391919">
    <property type="component" value="Unassembled WGS sequence"/>
</dbReference>
<dbReference type="InterPro" id="IPR050361">
    <property type="entry name" value="MPP/UQCRC_Complex"/>
</dbReference>
<dbReference type="EMBL" id="BKZQ01000003">
    <property type="protein sequence ID" value="GER68981.1"/>
    <property type="molecule type" value="Genomic_DNA"/>
</dbReference>
<evidence type="ECO:0000313" key="4">
    <source>
        <dbReference type="Proteomes" id="UP000391919"/>
    </source>
</evidence>
<dbReference type="SUPFAM" id="SSF63411">
    <property type="entry name" value="LuxS/MPP-like metallohydrolase"/>
    <property type="match status" value="2"/>
</dbReference>
<dbReference type="GO" id="GO:0008233">
    <property type="term" value="F:peptidase activity"/>
    <property type="evidence" value="ECO:0007669"/>
    <property type="project" value="UniProtKB-KW"/>
</dbReference>
<keyword evidence="3" id="KW-0645">Protease</keyword>
<accession>A0A5J4JB50</accession>
<evidence type="ECO:0000259" key="1">
    <source>
        <dbReference type="Pfam" id="PF00675"/>
    </source>
</evidence>
<dbReference type="GO" id="GO:0046872">
    <property type="term" value="F:metal ion binding"/>
    <property type="evidence" value="ECO:0007669"/>
    <property type="project" value="InterPro"/>
</dbReference>
<dbReference type="InterPro" id="IPR007863">
    <property type="entry name" value="Peptidase_M16_C"/>
</dbReference>
<dbReference type="NCBIfam" id="NF047421">
    <property type="entry name" value="YfmH_fam"/>
    <property type="match status" value="1"/>
</dbReference>
<organism evidence="3 4">
    <name type="scientific">Weizmannia acidilactici</name>
    <dbReference type="NCBI Taxonomy" id="2607726"/>
    <lineage>
        <taxon>Bacteria</taxon>
        <taxon>Bacillati</taxon>
        <taxon>Bacillota</taxon>
        <taxon>Bacilli</taxon>
        <taxon>Bacillales</taxon>
        <taxon>Bacillaceae</taxon>
        <taxon>Heyndrickxia</taxon>
    </lineage>
</organism>
<dbReference type="GO" id="GO:0006508">
    <property type="term" value="P:proteolysis"/>
    <property type="evidence" value="ECO:0007669"/>
    <property type="project" value="UniProtKB-KW"/>
</dbReference>
<dbReference type="AlphaFoldDB" id="A0A5J4JB50"/>
<dbReference type="Gene3D" id="3.30.830.10">
    <property type="entry name" value="Metalloenzyme, LuxS/M16 peptidase-like"/>
    <property type="match status" value="2"/>
</dbReference>
<dbReference type="PANTHER" id="PTHR11851:SF134">
    <property type="entry name" value="ZINC-DEPENDENT PROTEASE"/>
    <property type="match status" value="1"/>
</dbReference>
<dbReference type="InterPro" id="IPR011249">
    <property type="entry name" value="Metalloenz_LuxS/M16"/>
</dbReference>
<reference evidence="3 4" key="1">
    <citation type="submission" date="2019-09" db="EMBL/GenBank/DDBJ databases">
        <title>Draft genome sequence of Bacillus sp. JC-7.</title>
        <authorList>
            <person name="Tanaka N."/>
            <person name="Shiwa Y."/>
            <person name="Fujita N."/>
            <person name="Tanasupawat S."/>
        </authorList>
    </citation>
    <scope>NUCLEOTIDE SEQUENCE [LARGE SCALE GENOMIC DNA]</scope>
    <source>
        <strain evidence="3 4">JC-7</strain>
    </source>
</reference>
<dbReference type="InterPro" id="IPR011765">
    <property type="entry name" value="Pept_M16_N"/>
</dbReference>
<name>A0A5J4JB50_9BACI</name>
<dbReference type="RefSeq" id="WP_151679194.1">
    <property type="nucleotide sequence ID" value="NZ_BKZP01000001.1"/>
</dbReference>
<feature type="domain" description="Peptidase M16 C-terminal" evidence="2">
    <location>
        <begin position="181"/>
        <end position="363"/>
    </location>
</feature>
<protein>
    <submittedName>
        <fullName evidence="3">Zinc protease YmfH</fullName>
    </submittedName>
</protein>
<evidence type="ECO:0000259" key="2">
    <source>
        <dbReference type="Pfam" id="PF05193"/>
    </source>
</evidence>
<evidence type="ECO:0000313" key="3">
    <source>
        <dbReference type="EMBL" id="GER68981.1"/>
    </source>
</evidence>
<dbReference type="Pfam" id="PF00675">
    <property type="entry name" value="Peptidase_M16"/>
    <property type="match status" value="1"/>
</dbReference>
<dbReference type="PANTHER" id="PTHR11851">
    <property type="entry name" value="METALLOPROTEASE"/>
    <property type="match status" value="1"/>
</dbReference>
<dbReference type="Pfam" id="PF05193">
    <property type="entry name" value="Peptidase_M16_C"/>
    <property type="match status" value="1"/>
</dbReference>
<sequence length="428" mass="49259">MDTQRFSQLDETLYFETLDNGLKVYILPKQGFNKTFVTFTTKYGSVDNEFVPLGKNEFVRVPDGIAHFLEHKMFEKEDGDVFQQFSRQGASANAFTSFNRTAYLFSSTDQVMKNLETLVDMVQTPYFTEQMVEKEKGIIGQEIMMYNDNPDWRLYYGVIENLYKNHPVKIDIAGTVESIAKITAEQLYECYRTFYHPSNMLLLAVGNVSPEEVISFLKKNQEKKKYEKVPEIKRRFPEEPIEAAKKEQKMHMNVQIPKCLVGMKALHTSQSGTEMLKNELTVNLMLDMLFGRSSEAYSGLYNDGLIDTSFSFDYSQEQGFGFAMAGGDTENPDLLAERLHDVMFAAKEGKVLTEEGLERTKKKKIGAFLRQLNSPEFIANQFTRYAFNGMNLFDVVPVLEQIQFNDLRKTAEQFFGEDRFTVCQVLPK</sequence>
<keyword evidence="3" id="KW-0378">Hydrolase</keyword>
<gene>
    <name evidence="3" type="primary">ymfH</name>
    <name evidence="3" type="ORF">BpJC7_02840</name>
</gene>